<protein>
    <submittedName>
        <fullName evidence="4">CsbD family protein</fullName>
    </submittedName>
</protein>
<keyword evidence="5" id="KW-1185">Reference proteome</keyword>
<feature type="compositionally biased region" description="Basic and acidic residues" evidence="2">
    <location>
        <begin position="1"/>
        <end position="22"/>
    </location>
</feature>
<name>A0ABV9GDS2_9ACTN</name>
<evidence type="ECO:0000313" key="5">
    <source>
        <dbReference type="Proteomes" id="UP001595993"/>
    </source>
</evidence>
<feature type="region of interest" description="Disordered" evidence="2">
    <location>
        <begin position="1"/>
        <end position="64"/>
    </location>
</feature>
<evidence type="ECO:0000256" key="1">
    <source>
        <dbReference type="ARBA" id="ARBA00009129"/>
    </source>
</evidence>
<evidence type="ECO:0000313" key="4">
    <source>
        <dbReference type="EMBL" id="MFC4611284.1"/>
    </source>
</evidence>
<dbReference type="InterPro" id="IPR008462">
    <property type="entry name" value="CsbD"/>
</dbReference>
<comment type="similarity">
    <text evidence="1">Belongs to the UPF0337 (CsbD) family.</text>
</comment>
<sequence length="64" mass="7058">MRKNEKTRAKVEQAEGKVKEGAGRAVGNERLTAEGRAEQSQGDVREAKEKMKGGARKAKDAFKR</sequence>
<feature type="domain" description="CsbD-like" evidence="3">
    <location>
        <begin position="6"/>
        <end position="56"/>
    </location>
</feature>
<proteinExistence type="inferred from homology"/>
<feature type="compositionally biased region" description="Basic and acidic residues" evidence="2">
    <location>
        <begin position="31"/>
        <end position="64"/>
    </location>
</feature>
<dbReference type="Pfam" id="PF05532">
    <property type="entry name" value="CsbD"/>
    <property type="match status" value="1"/>
</dbReference>
<reference evidence="5" key="1">
    <citation type="journal article" date="2019" name="Int. J. Syst. Evol. Microbiol.">
        <title>The Global Catalogue of Microorganisms (GCM) 10K type strain sequencing project: providing services to taxonomists for standard genome sequencing and annotation.</title>
        <authorList>
            <consortium name="The Broad Institute Genomics Platform"/>
            <consortium name="The Broad Institute Genome Sequencing Center for Infectious Disease"/>
            <person name="Wu L."/>
            <person name="Ma J."/>
        </authorList>
    </citation>
    <scope>NUCLEOTIDE SEQUENCE [LARGE SCALE GENOMIC DNA]</scope>
    <source>
        <strain evidence="5">CGMCC 4.7139</strain>
    </source>
</reference>
<accession>A0ABV9GDS2</accession>
<comment type="caution">
    <text evidence="4">The sequence shown here is derived from an EMBL/GenBank/DDBJ whole genome shotgun (WGS) entry which is preliminary data.</text>
</comment>
<dbReference type="SUPFAM" id="SSF69047">
    <property type="entry name" value="Hypothetical protein YjbJ"/>
    <property type="match status" value="1"/>
</dbReference>
<organism evidence="4 5">
    <name type="scientific">Streptomyces maoxianensis</name>
    <dbReference type="NCBI Taxonomy" id="1459942"/>
    <lineage>
        <taxon>Bacteria</taxon>
        <taxon>Bacillati</taxon>
        <taxon>Actinomycetota</taxon>
        <taxon>Actinomycetes</taxon>
        <taxon>Kitasatosporales</taxon>
        <taxon>Streptomycetaceae</taxon>
        <taxon>Streptomyces</taxon>
    </lineage>
</organism>
<evidence type="ECO:0000256" key="2">
    <source>
        <dbReference type="SAM" id="MobiDB-lite"/>
    </source>
</evidence>
<evidence type="ECO:0000259" key="3">
    <source>
        <dbReference type="Pfam" id="PF05532"/>
    </source>
</evidence>
<dbReference type="Proteomes" id="UP001595993">
    <property type="component" value="Unassembled WGS sequence"/>
</dbReference>
<dbReference type="RefSeq" id="WP_215096274.1">
    <property type="nucleotide sequence ID" value="NZ_JBHSFE010000022.1"/>
</dbReference>
<gene>
    <name evidence="4" type="ORF">ACFO9E_26320</name>
</gene>
<dbReference type="EMBL" id="JBHSFE010000022">
    <property type="protein sequence ID" value="MFC4611284.1"/>
    <property type="molecule type" value="Genomic_DNA"/>
</dbReference>
<dbReference type="InterPro" id="IPR036629">
    <property type="entry name" value="YjbJ_sf"/>
</dbReference>